<feature type="domain" description="Molybdopterin dinucleotide-binding" evidence="6">
    <location>
        <begin position="504"/>
        <end position="560"/>
    </location>
</feature>
<dbReference type="Gene3D" id="3.40.228.10">
    <property type="entry name" value="Dimethylsulfoxide Reductase, domain 2"/>
    <property type="match status" value="1"/>
</dbReference>
<dbReference type="PANTHER" id="PTHR43742:SF6">
    <property type="entry name" value="OXIDOREDUCTASE YYAE-RELATED"/>
    <property type="match status" value="1"/>
</dbReference>
<dbReference type="AlphaFoldDB" id="A0A1W1CID9"/>
<dbReference type="GO" id="GO:0016491">
    <property type="term" value="F:oxidoreductase activity"/>
    <property type="evidence" value="ECO:0007669"/>
    <property type="project" value="InterPro"/>
</dbReference>
<evidence type="ECO:0000259" key="5">
    <source>
        <dbReference type="Pfam" id="PF00384"/>
    </source>
</evidence>
<reference evidence="7" key="1">
    <citation type="submission" date="2016-10" db="EMBL/GenBank/DDBJ databases">
        <authorList>
            <person name="de Groot N.N."/>
        </authorList>
    </citation>
    <scope>NUCLEOTIDE SEQUENCE</scope>
</reference>
<dbReference type="GO" id="GO:0043546">
    <property type="term" value="F:molybdopterin cofactor binding"/>
    <property type="evidence" value="ECO:0007669"/>
    <property type="project" value="InterPro"/>
</dbReference>
<dbReference type="InterPro" id="IPR050612">
    <property type="entry name" value="Prok_Mopterin_Oxidored"/>
</dbReference>
<dbReference type="InterPro" id="IPR006656">
    <property type="entry name" value="Mopterin_OxRdtase"/>
</dbReference>
<dbReference type="Gene3D" id="3.40.50.740">
    <property type="match status" value="1"/>
</dbReference>
<gene>
    <name evidence="7" type="ORF">MNB_SM-5-753</name>
</gene>
<dbReference type="GO" id="GO:0051536">
    <property type="term" value="F:iron-sulfur cluster binding"/>
    <property type="evidence" value="ECO:0007669"/>
    <property type="project" value="UniProtKB-KW"/>
</dbReference>
<name>A0A1W1CID9_9ZZZZ</name>
<evidence type="ECO:0000259" key="6">
    <source>
        <dbReference type="Pfam" id="PF01568"/>
    </source>
</evidence>
<keyword evidence="4" id="KW-0411">Iron-sulfur</keyword>
<protein>
    <submittedName>
        <fullName evidence="7">Anaerobic dehydrogenases, typically selenocysteine-containing</fullName>
    </submittedName>
</protein>
<keyword evidence="2" id="KW-0479">Metal-binding</keyword>
<dbReference type="EMBL" id="FPHH01000087">
    <property type="protein sequence ID" value="SFV65544.1"/>
    <property type="molecule type" value="Genomic_DNA"/>
</dbReference>
<keyword evidence="3" id="KW-0408">Iron</keyword>
<sequence length="582" mass="65066">MKSNMTACPLDCYDACSIIYDNGAIKPIQEGYTNGFLCPHLNHYLETPRVESPRYKGKNISMQEALEKLEEILASSLKSEILHYRGSGNFGLMQEVTDHFFANYGAVLTDGSLCDGAGEAGIINGRGSNKNMPLSEIAKSDVVIFWGRNPHVTSSHILPLIKDKKVIVIDPVATKIAKSADIFLQIKPHTDIFLALLLTRFVFINDSLDEEFIERYATEFEEYYELTQGVRIKATLENIGVSLGQIGDILELCIDKKVAIVCGVGVQKYRDGADILRAIDAFGVSLGLFAKEGSGVAYLGNSKENITSAFTTKAKRVSKVNTKFDEFKTVFIQGANPVAQMPDTLRVKNALQRSENIIYFGLYENETSEIADLVIPAKSFLEKNDIRTSYSHNGLLVMPQQIESKIGISEYELAAYLCDRFDIALESESKYLQHYKNFGVQQSDGGIEVVGRESLPYKNGFDTPNREFVFLEEFEMQQKSIEDSFYLITPKSSKSLNSQFKRPQEVFVHPTLGYKDGEIVTISSENGELSLPIKNSNNLREDTIVIYSGTKGVNNLTSSKHSYEGKSAIYQENRVQIRKMEL</sequence>
<evidence type="ECO:0000256" key="2">
    <source>
        <dbReference type="ARBA" id="ARBA00022723"/>
    </source>
</evidence>
<dbReference type="SUPFAM" id="SSF53706">
    <property type="entry name" value="Formate dehydrogenase/DMSO reductase, domains 1-3"/>
    <property type="match status" value="1"/>
</dbReference>
<feature type="domain" description="Molybdopterin oxidoreductase" evidence="5">
    <location>
        <begin position="119"/>
        <end position="389"/>
    </location>
</feature>
<dbReference type="GO" id="GO:0046872">
    <property type="term" value="F:metal ion binding"/>
    <property type="evidence" value="ECO:0007669"/>
    <property type="project" value="UniProtKB-KW"/>
</dbReference>
<evidence type="ECO:0000256" key="1">
    <source>
        <dbReference type="ARBA" id="ARBA00010312"/>
    </source>
</evidence>
<dbReference type="SUPFAM" id="SSF50692">
    <property type="entry name" value="ADC-like"/>
    <property type="match status" value="1"/>
</dbReference>
<comment type="similarity">
    <text evidence="1">Belongs to the prokaryotic molybdopterin-containing oxidoreductase family.</text>
</comment>
<proteinExistence type="inferred from homology"/>
<evidence type="ECO:0000256" key="3">
    <source>
        <dbReference type="ARBA" id="ARBA00023004"/>
    </source>
</evidence>
<dbReference type="PANTHER" id="PTHR43742">
    <property type="entry name" value="TRIMETHYLAMINE-N-OXIDE REDUCTASE"/>
    <property type="match status" value="1"/>
</dbReference>
<dbReference type="Gene3D" id="2.40.40.20">
    <property type="match status" value="1"/>
</dbReference>
<dbReference type="InterPro" id="IPR006657">
    <property type="entry name" value="MoPterin_dinucl-bd_dom"/>
</dbReference>
<organism evidence="7">
    <name type="scientific">hydrothermal vent metagenome</name>
    <dbReference type="NCBI Taxonomy" id="652676"/>
    <lineage>
        <taxon>unclassified sequences</taxon>
        <taxon>metagenomes</taxon>
        <taxon>ecological metagenomes</taxon>
    </lineage>
</organism>
<evidence type="ECO:0000313" key="7">
    <source>
        <dbReference type="EMBL" id="SFV65544.1"/>
    </source>
</evidence>
<dbReference type="Pfam" id="PF00384">
    <property type="entry name" value="Molybdopterin"/>
    <property type="match status" value="1"/>
</dbReference>
<dbReference type="Gene3D" id="3.30.2070.10">
    <property type="entry name" value="Formate dehydrogenase/DMSO reductase"/>
    <property type="match status" value="1"/>
</dbReference>
<dbReference type="Pfam" id="PF01568">
    <property type="entry name" value="Molydop_binding"/>
    <property type="match status" value="1"/>
</dbReference>
<dbReference type="InterPro" id="IPR009010">
    <property type="entry name" value="Asp_de-COase-like_dom_sf"/>
</dbReference>
<accession>A0A1W1CID9</accession>
<evidence type="ECO:0000256" key="4">
    <source>
        <dbReference type="ARBA" id="ARBA00023014"/>
    </source>
</evidence>